<keyword evidence="6" id="KW-0805">Transcription regulation</keyword>
<evidence type="ECO:0000256" key="3">
    <source>
        <dbReference type="ARBA" id="ARBA00005593"/>
    </source>
</evidence>
<keyword evidence="7" id="KW-0238">DNA-binding</keyword>
<dbReference type="SUPFAM" id="SSF55455">
    <property type="entry name" value="SRF-like"/>
    <property type="match status" value="1"/>
</dbReference>
<keyword evidence="10" id="KW-0175">Coiled coil</keyword>
<dbReference type="SMART" id="SM00432">
    <property type="entry name" value="MADS"/>
    <property type="match status" value="1"/>
</dbReference>
<evidence type="ECO:0000256" key="4">
    <source>
        <dbReference type="ARBA" id="ARBA00022670"/>
    </source>
</evidence>
<keyword evidence="9" id="KW-0539">Nucleus</keyword>
<keyword evidence="8" id="KW-0804">Transcription</keyword>
<evidence type="ECO:0000256" key="6">
    <source>
        <dbReference type="ARBA" id="ARBA00023015"/>
    </source>
</evidence>
<evidence type="ECO:0000256" key="2">
    <source>
        <dbReference type="ARBA" id="ARBA00005234"/>
    </source>
</evidence>
<dbReference type="InterPro" id="IPR002487">
    <property type="entry name" value="TF_Kbox"/>
</dbReference>
<dbReference type="PRINTS" id="PR00891">
    <property type="entry name" value="RABGDIREP"/>
</dbReference>
<dbReference type="GO" id="GO:0003700">
    <property type="term" value="F:DNA-binding transcription factor activity"/>
    <property type="evidence" value="ECO:0007669"/>
    <property type="project" value="InterPro"/>
</dbReference>
<sequence>MVRQKIQIKKIDNLTARQVTFSKRRRGLFKKAQELSTLCDADIGLIVFSATGKLFEYSSSSMMQLIEKHKMHSERDNMDSPEQLQSSNLQSEKKTYAMLSRDFVEKNRELRHLHGEELQGLGLEELMKLEKLVEGGISRVLKIKEAQLQEENSQLKQQSEARLNEVEGKNEIEQGHSADSIPNNRSLVNNHEDYNDSDTSLKLGLGVSIMDEEYDVIVLGTGLKECILSGLLSVDGLKVLHMDKNDYYGGESSSLNLIQLWKRFRGNDKPPEELGTSKEYNVDMIPKFAMTNGTLVRVLIHTDVTKYLNFKAVDGSFVYNKGKIYKVPATDVEALKSPLMGLFEKRRARKFFLYVQDFEETDPKTHEGMDLNKITAKGFIAKYELEDDTIDFIGHALALCTDDNYLNQPALDFVKRVKVRLILVIKLIGGLYRYPLYHDHEGEKKKMRNSQLFHLYAESLARFQAGSPYIYPMYGLGELPQAFARLSAVYGGTYMLNKPQCKVEFDDSGKVVGVTSEGETAKCKKVVCDPSYLPDKVQKVGKVARAICIMSHPIPNTNDSHSAQVILPQKQLGRKSDMYVLYLFCCSYSHNVAPKGKYIAFVSTEAETDDPEKELKPGVDILGAVDEIFYETLDRFVPSDDSAADNCFISKSYDSTTHFESTVMDVLDMYSKITGKIPFGGKSSIHNDSVNEILHVEDSDDIAEKKILESSAPVASSSSNLKPLTNYCVNHLELKYGISGVKSHSTRVKVPGCSVTDGKIFSGRVFADIEPVILDSEDDTKTESSKPACYLPENKGSGNQQELTQSPNLCDTKVPVVVRPDHIMYEDTYSTRSMLTFSCSSIKLEGSFGMKLPFTSEWTLCDILTINSAWCKSVETALVELYLKSKDADVAKTDNENSGAIVLTLTLFDPDWSETQEAIKLLDVIYKDKWNDTTALDCTRSYSPFFGQKSFSVSGHHHPNSRDNLEEIIFPKGDPDAVSISKRDVDLLKPKTFINDTIIDFYIMYLKNKMNPEEKDRFHFFNSFFFRKLADLDRDPSRACESRSAFLRVHRWTAKVNLFGKDFIFIPVNFRILVNWKKFPPEEEMEKSSRVPCILHMNSIRGSHKGLKNLIQSYLLEEWKERHKEVGDDVARKFSSLPFVCLEVSLHFPSLYRALEMLFPSIRSIPLIDKKGSFRIKIAVEINEVVSEKTWEEPCACWLDRLTVGLVEAPVNFKLSLITASSKFALSEYVLDFREALAVHSLSSLIKSARPSAMVNTLFMTACFSVLSAIISVLINWYQSVLIIENIFLLSSMHAHERRMYTIFWRLSEFCGDLTVLVLMAGKPFATVTYVIDFCCSAAILSKNWFSTEDVDCKRDHIKRLICEITKNRVQKISPADFDNSSLHCLEEENTCTNFLQETWNAREACHGDDLSSHEDELLTLSPVANLIRGFKSAGVSEVVSRDLSQAQYSARALTWDNYQLYGQKAPVDPFRNLMSPIEEEAIGEQMTISSPAMKSGSQPVDLFAAPHASSNLISETLFLRRISESVDSENINPGCRSSNGCGSSNFLEIHDEEDCRAKVEELSDPDAIKYDSQELAGYIVLDSQEEEENHDPNGLVNNLPNTSSLCHREVNSADIYVYKVNEKILPSRLIEQAAKKPRHVPEVIEVSSSGTGKDQIASSSTSSDELESCFVQDSEEVNSKLCTEAINLEQATGSGNKSVAGRTRHLFRRPGRLS</sequence>
<dbReference type="InterPro" id="IPR036188">
    <property type="entry name" value="FAD/NAD-bd_sf"/>
</dbReference>
<feature type="domain" description="K-box" evidence="14">
    <location>
        <begin position="89"/>
        <end position="178"/>
    </location>
</feature>
<dbReference type="PRINTS" id="PR00404">
    <property type="entry name" value="MADSDOMAIN"/>
</dbReference>
<dbReference type="SUPFAM" id="SSF51905">
    <property type="entry name" value="FAD/NAD(P)-binding domain"/>
    <property type="match status" value="2"/>
</dbReference>
<dbReference type="GO" id="GO:0005737">
    <property type="term" value="C:cytoplasm"/>
    <property type="evidence" value="ECO:0007669"/>
    <property type="project" value="TreeGrafter"/>
</dbReference>
<dbReference type="InterPro" id="IPR033896">
    <property type="entry name" value="MEF2-like_N"/>
</dbReference>
<comment type="similarity">
    <text evidence="3">Belongs to the Rab GDI family.</text>
</comment>
<dbReference type="PROSITE" id="PS50600">
    <property type="entry name" value="ULP_PROTEASE"/>
    <property type="match status" value="1"/>
</dbReference>
<dbReference type="Gene3D" id="3.40.395.10">
    <property type="entry name" value="Adenoviral Proteinase, Chain A"/>
    <property type="match status" value="1"/>
</dbReference>
<dbReference type="PROSITE" id="PS51297">
    <property type="entry name" value="K_BOX"/>
    <property type="match status" value="1"/>
</dbReference>
<accession>A0AAE1VXX4</accession>
<feature type="compositionally biased region" description="Polar residues" evidence="11">
    <location>
        <begin position="180"/>
        <end position="189"/>
    </location>
</feature>
<dbReference type="Pfam" id="PF00996">
    <property type="entry name" value="GDI"/>
    <property type="match status" value="2"/>
</dbReference>
<protein>
    <submittedName>
        <fullName evidence="15">Uncharacterized protein</fullName>
    </submittedName>
</protein>
<dbReference type="GO" id="GO:0006508">
    <property type="term" value="P:proteolysis"/>
    <property type="evidence" value="ECO:0007669"/>
    <property type="project" value="UniProtKB-KW"/>
</dbReference>
<dbReference type="PROSITE" id="PS00350">
    <property type="entry name" value="MADS_BOX_1"/>
    <property type="match status" value="1"/>
</dbReference>
<dbReference type="GO" id="GO:0008234">
    <property type="term" value="F:cysteine-type peptidase activity"/>
    <property type="evidence" value="ECO:0007669"/>
    <property type="project" value="InterPro"/>
</dbReference>
<dbReference type="Pfam" id="PF01486">
    <property type="entry name" value="K-box"/>
    <property type="match status" value="1"/>
</dbReference>
<dbReference type="EMBL" id="JAVYJV010000001">
    <property type="protein sequence ID" value="KAK4378565.1"/>
    <property type="molecule type" value="Genomic_DNA"/>
</dbReference>
<feature type="coiled-coil region" evidence="10">
    <location>
        <begin position="138"/>
        <end position="165"/>
    </location>
</feature>
<dbReference type="Pfam" id="PF25352">
    <property type="entry name" value="PH_ULP"/>
    <property type="match status" value="1"/>
</dbReference>
<dbReference type="InterPro" id="IPR038765">
    <property type="entry name" value="Papain-like_cys_pep_sf"/>
</dbReference>
<dbReference type="Gene3D" id="3.50.50.60">
    <property type="entry name" value="FAD/NAD(P)-binding domain"/>
    <property type="match status" value="1"/>
</dbReference>
<dbReference type="InterPro" id="IPR002100">
    <property type="entry name" value="TF_MADSbox"/>
</dbReference>
<feature type="region of interest" description="Disordered" evidence="11">
    <location>
        <begin position="1694"/>
        <end position="1715"/>
    </location>
</feature>
<evidence type="ECO:0000256" key="1">
    <source>
        <dbReference type="ARBA" id="ARBA00004123"/>
    </source>
</evidence>
<dbReference type="GO" id="GO:0016192">
    <property type="term" value="P:vesicle-mediated transport"/>
    <property type="evidence" value="ECO:0007669"/>
    <property type="project" value="TreeGrafter"/>
</dbReference>
<name>A0AAE1VXX4_9SOLA</name>
<dbReference type="Pfam" id="PF00319">
    <property type="entry name" value="SRF-TF"/>
    <property type="match status" value="1"/>
</dbReference>
<evidence type="ECO:0000256" key="5">
    <source>
        <dbReference type="ARBA" id="ARBA00022801"/>
    </source>
</evidence>
<dbReference type="GO" id="GO:0046983">
    <property type="term" value="F:protein dimerization activity"/>
    <property type="evidence" value="ECO:0007669"/>
    <property type="project" value="InterPro"/>
</dbReference>
<keyword evidence="16" id="KW-1185">Reference proteome</keyword>
<dbReference type="InterPro" id="IPR018203">
    <property type="entry name" value="GDP_dissociation_inhibitor"/>
</dbReference>
<dbReference type="SUPFAM" id="SSF54001">
    <property type="entry name" value="Cysteine proteinases"/>
    <property type="match status" value="1"/>
</dbReference>
<dbReference type="InterPro" id="IPR036879">
    <property type="entry name" value="TF_MADSbox_sf"/>
</dbReference>
<reference evidence="15" key="1">
    <citation type="submission" date="2023-12" db="EMBL/GenBank/DDBJ databases">
        <title>Genome assembly of Anisodus tanguticus.</title>
        <authorList>
            <person name="Wang Y.-J."/>
        </authorList>
    </citation>
    <scope>NUCLEOTIDE SEQUENCE</scope>
    <source>
        <strain evidence="15">KB-2021</strain>
        <tissue evidence="15">Leaf</tissue>
    </source>
</reference>
<feature type="domain" description="MADS-box" evidence="12">
    <location>
        <begin position="1"/>
        <end position="61"/>
    </location>
</feature>
<dbReference type="InterPro" id="IPR003653">
    <property type="entry name" value="Peptidase_C48_C"/>
</dbReference>
<keyword evidence="4" id="KW-0645">Protease</keyword>
<dbReference type="PROSITE" id="PS50066">
    <property type="entry name" value="MADS_BOX_2"/>
    <property type="match status" value="1"/>
</dbReference>
<evidence type="ECO:0000313" key="15">
    <source>
        <dbReference type="EMBL" id="KAK4378565.1"/>
    </source>
</evidence>
<dbReference type="GO" id="GO:0005093">
    <property type="term" value="F:Rab GDP-dissociation inhibitor activity"/>
    <property type="evidence" value="ECO:0007669"/>
    <property type="project" value="InterPro"/>
</dbReference>
<comment type="subcellular location">
    <subcellularLocation>
        <location evidence="1">Nucleus</location>
    </subcellularLocation>
</comment>
<feature type="region of interest" description="Disordered" evidence="11">
    <location>
        <begin position="777"/>
        <end position="805"/>
    </location>
</feature>
<dbReference type="InterPro" id="IPR057375">
    <property type="entry name" value="ULP2A/B_PH"/>
</dbReference>
<evidence type="ECO:0000256" key="7">
    <source>
        <dbReference type="ARBA" id="ARBA00023125"/>
    </source>
</evidence>
<evidence type="ECO:0000256" key="9">
    <source>
        <dbReference type="ARBA" id="ARBA00023242"/>
    </source>
</evidence>
<evidence type="ECO:0000259" key="12">
    <source>
        <dbReference type="PROSITE" id="PS50066"/>
    </source>
</evidence>
<proteinExistence type="inferred from homology"/>
<dbReference type="GO" id="GO:0015031">
    <property type="term" value="P:protein transport"/>
    <property type="evidence" value="ECO:0007669"/>
    <property type="project" value="InterPro"/>
</dbReference>
<dbReference type="Pfam" id="PF02902">
    <property type="entry name" value="Peptidase_C48"/>
    <property type="match status" value="1"/>
</dbReference>
<dbReference type="PRINTS" id="PR00892">
    <property type="entry name" value="RABGDI"/>
</dbReference>
<evidence type="ECO:0000256" key="10">
    <source>
        <dbReference type="SAM" id="Coils"/>
    </source>
</evidence>
<evidence type="ECO:0000259" key="14">
    <source>
        <dbReference type="PROSITE" id="PS51297"/>
    </source>
</evidence>
<dbReference type="GO" id="GO:0045944">
    <property type="term" value="P:positive regulation of transcription by RNA polymerase II"/>
    <property type="evidence" value="ECO:0007669"/>
    <property type="project" value="InterPro"/>
</dbReference>
<keyword evidence="5" id="KW-0378">Hydrolase</keyword>
<dbReference type="CDD" id="cd00265">
    <property type="entry name" value="MADS_MEF2_like"/>
    <property type="match status" value="1"/>
</dbReference>
<feature type="compositionally biased region" description="Polar residues" evidence="11">
    <location>
        <begin position="796"/>
        <end position="805"/>
    </location>
</feature>
<dbReference type="PANTHER" id="PTHR11787:SF10">
    <property type="entry name" value="GUANOSINE NUCLEOTIDE DIPHOSPHATE DISSOCIATION INHIBITOR"/>
    <property type="match status" value="1"/>
</dbReference>
<feature type="region of interest" description="Disordered" evidence="11">
    <location>
        <begin position="172"/>
        <end position="197"/>
    </location>
</feature>
<feature type="compositionally biased region" description="Basic residues" evidence="11">
    <location>
        <begin position="1703"/>
        <end position="1715"/>
    </location>
</feature>
<evidence type="ECO:0000313" key="16">
    <source>
        <dbReference type="Proteomes" id="UP001291623"/>
    </source>
</evidence>
<evidence type="ECO:0000259" key="13">
    <source>
        <dbReference type="PROSITE" id="PS50600"/>
    </source>
</evidence>
<dbReference type="Proteomes" id="UP001291623">
    <property type="component" value="Unassembled WGS sequence"/>
</dbReference>
<evidence type="ECO:0000256" key="11">
    <source>
        <dbReference type="SAM" id="MobiDB-lite"/>
    </source>
</evidence>
<gene>
    <name evidence="15" type="ORF">RND71_000427</name>
</gene>
<dbReference type="GO" id="GO:0007264">
    <property type="term" value="P:small GTPase-mediated signal transduction"/>
    <property type="evidence" value="ECO:0007669"/>
    <property type="project" value="InterPro"/>
</dbReference>
<dbReference type="GO" id="GO:0005634">
    <property type="term" value="C:nucleus"/>
    <property type="evidence" value="ECO:0007669"/>
    <property type="project" value="UniProtKB-SubCell"/>
</dbReference>
<dbReference type="SUPFAM" id="SSF54373">
    <property type="entry name" value="FAD-linked reductases, C-terminal domain"/>
    <property type="match status" value="1"/>
</dbReference>
<dbReference type="Gene3D" id="3.30.519.10">
    <property type="entry name" value="Guanine Nucleotide Dissociation Inhibitor, domain 2"/>
    <property type="match status" value="1"/>
</dbReference>
<dbReference type="GO" id="GO:0000977">
    <property type="term" value="F:RNA polymerase II transcription regulatory region sequence-specific DNA binding"/>
    <property type="evidence" value="ECO:0007669"/>
    <property type="project" value="InterPro"/>
</dbReference>
<organism evidence="15 16">
    <name type="scientific">Anisodus tanguticus</name>
    <dbReference type="NCBI Taxonomy" id="243964"/>
    <lineage>
        <taxon>Eukaryota</taxon>
        <taxon>Viridiplantae</taxon>
        <taxon>Streptophyta</taxon>
        <taxon>Embryophyta</taxon>
        <taxon>Tracheophyta</taxon>
        <taxon>Spermatophyta</taxon>
        <taxon>Magnoliopsida</taxon>
        <taxon>eudicotyledons</taxon>
        <taxon>Gunneridae</taxon>
        <taxon>Pentapetalae</taxon>
        <taxon>asterids</taxon>
        <taxon>lamiids</taxon>
        <taxon>Solanales</taxon>
        <taxon>Solanaceae</taxon>
        <taxon>Solanoideae</taxon>
        <taxon>Hyoscyameae</taxon>
        <taxon>Anisodus</taxon>
    </lineage>
</organism>
<dbReference type="FunFam" id="3.40.1810.10:FF:000007">
    <property type="entry name" value="Transcription factor, MADS-box"/>
    <property type="match status" value="1"/>
</dbReference>
<comment type="caution">
    <text evidence="15">The sequence shown here is derived from an EMBL/GenBank/DDBJ whole genome shotgun (WGS) entry which is preliminary data.</text>
</comment>
<evidence type="ECO:0000256" key="8">
    <source>
        <dbReference type="ARBA" id="ARBA00023163"/>
    </source>
</evidence>
<dbReference type="InterPro" id="IPR000806">
    <property type="entry name" value="RabGDI"/>
</dbReference>
<comment type="similarity">
    <text evidence="2">Belongs to the peptidase C48 family.</text>
</comment>
<feature type="domain" description="Ubiquitin-like protease family profile" evidence="13">
    <location>
        <begin position="978"/>
        <end position="1567"/>
    </location>
</feature>
<dbReference type="Gene3D" id="1.10.405.10">
    <property type="entry name" value="Guanine Nucleotide Dissociation Inhibitor, domain 1"/>
    <property type="match status" value="1"/>
</dbReference>
<dbReference type="Gene3D" id="3.40.1810.10">
    <property type="entry name" value="Transcription factor, MADS-box"/>
    <property type="match status" value="1"/>
</dbReference>
<dbReference type="PANTHER" id="PTHR11787">
    <property type="entry name" value="RAB GDP-DISSOCIATION INHIBITOR"/>
    <property type="match status" value="1"/>
</dbReference>